<proteinExistence type="predicted"/>
<gene>
    <name evidence="2" type="ORF">EST38_g1247</name>
</gene>
<keyword evidence="3" id="KW-1185">Reference proteome</keyword>
<dbReference type="Proteomes" id="UP000290288">
    <property type="component" value="Unassembled WGS sequence"/>
</dbReference>
<dbReference type="OrthoDB" id="2610860at2759"/>
<comment type="caution">
    <text evidence="2">The sequence shown here is derived from an EMBL/GenBank/DDBJ whole genome shotgun (WGS) entry which is preliminary data.</text>
</comment>
<feature type="region of interest" description="Disordered" evidence="1">
    <location>
        <begin position="288"/>
        <end position="308"/>
    </location>
</feature>
<sequence length="420" mass="47324">MTSSLSPQNKTLPLTLTAGGFMLSVASSHGQSFNERHTEDCSYGPWNMFHFILCGTKVGRLLPTPQLRVWAKLEFETIVEGDPNISAVTHAFAANKIEEMIPDFAIAFHKPAGPPPGYATVQDFLESITFGSMPSWDSCPIARSYLPLISEVKRSPTRHPTNIKQYGYSLIRFLDLAQRQAELQAVCLFQSQIYRHQPEVYIIASSAEYWTFKMESRNRAVMERGEIGIMVEYNAITIEERELEESLEIDDGTVDDSDDGISFFGEDSMEASYGDEYSTYQSAGDYDDILSDDGVSNPSSHQSTHNSSLTMVEDNHRQLHDQFVNGKGKQQVYNTEDLNQWWDLYSFSQKNSSSISSGGQHATKFDRHLDLCQWSPIFKIGTEASLAAMTFIQQKLHYYLADQTADEREPTATLHHIGTN</sequence>
<organism evidence="2 3">
    <name type="scientific">Candolleomyces aberdarensis</name>
    <dbReference type="NCBI Taxonomy" id="2316362"/>
    <lineage>
        <taxon>Eukaryota</taxon>
        <taxon>Fungi</taxon>
        <taxon>Dikarya</taxon>
        <taxon>Basidiomycota</taxon>
        <taxon>Agaricomycotina</taxon>
        <taxon>Agaricomycetes</taxon>
        <taxon>Agaricomycetidae</taxon>
        <taxon>Agaricales</taxon>
        <taxon>Agaricineae</taxon>
        <taxon>Psathyrellaceae</taxon>
        <taxon>Candolleomyces</taxon>
    </lineage>
</organism>
<feature type="compositionally biased region" description="Polar residues" evidence="1">
    <location>
        <begin position="294"/>
        <end position="308"/>
    </location>
</feature>
<protein>
    <submittedName>
        <fullName evidence="2">Uncharacterized protein</fullName>
    </submittedName>
</protein>
<dbReference type="EMBL" id="SDEE01000016">
    <property type="protein sequence ID" value="RXW24615.1"/>
    <property type="molecule type" value="Genomic_DNA"/>
</dbReference>
<evidence type="ECO:0000256" key="1">
    <source>
        <dbReference type="SAM" id="MobiDB-lite"/>
    </source>
</evidence>
<name>A0A4Q2DZX5_9AGAR</name>
<evidence type="ECO:0000313" key="2">
    <source>
        <dbReference type="EMBL" id="RXW24615.1"/>
    </source>
</evidence>
<accession>A0A4Q2DZX5</accession>
<evidence type="ECO:0000313" key="3">
    <source>
        <dbReference type="Proteomes" id="UP000290288"/>
    </source>
</evidence>
<dbReference type="AlphaFoldDB" id="A0A4Q2DZX5"/>
<reference evidence="2 3" key="1">
    <citation type="submission" date="2019-01" db="EMBL/GenBank/DDBJ databases">
        <title>Draft genome sequence of Psathyrella aberdarensis IHI B618.</title>
        <authorList>
            <person name="Buettner E."/>
            <person name="Kellner H."/>
        </authorList>
    </citation>
    <scope>NUCLEOTIDE SEQUENCE [LARGE SCALE GENOMIC DNA]</scope>
    <source>
        <strain evidence="2 3">IHI B618</strain>
    </source>
</reference>